<sequence length="417" mass="48437">MSILKKRLVDFEEVLIDEEIDLITLRRLCFHGIPDEGGLRSQCWKLLLNYLPLSRQDWSDVLKRKRDLYNTFIEDLIVTPGETTVDGDRVDVTLHDHPLNSNPGSKWQTYFKDNEVLLQIDKDVRRLCPDISFFQQGTDYPCQAIVNVNGPKRLHSRVQYTVLRSANVERKGLGVTKIAVSVRKAPEDYAPLAEGGEAHWEVLERILFLYAKLNPGQGYVQGMNEIVGPIYHAFACDPDPKWREYAEADTFFCFTNLMGEIRDFFIKSLDEAEFGINAMMIKLNQQVKSNDHEVYLRLQQQDLCPQYYSFRWLTLLLSQEFPLPDVMRIWDSLFADEKRFSFLIHICCAMILLLKDQLLDNDFATNVKLLQNFPSMDIQIVLTKAASLAGKVSVLLKKKKKKKNKIFYQFIFIPIFF</sequence>
<evidence type="ECO:0000259" key="9">
    <source>
        <dbReference type="PROSITE" id="PS50086"/>
    </source>
</evidence>
<dbReference type="GO" id="GO:0005737">
    <property type="term" value="C:cytoplasm"/>
    <property type="evidence" value="ECO:0007669"/>
    <property type="project" value="UniProtKB-SubCell"/>
</dbReference>
<evidence type="ECO:0000256" key="7">
    <source>
        <dbReference type="ARBA" id="ARBA00064536"/>
    </source>
</evidence>
<dbReference type="FunFam" id="1.10.472.80:FF:000009">
    <property type="entry name" value="TBC1 domain family member 13"/>
    <property type="match status" value="1"/>
</dbReference>
<evidence type="ECO:0000256" key="8">
    <source>
        <dbReference type="ARBA" id="ARBA00067477"/>
    </source>
</evidence>
<evidence type="ECO:0000256" key="4">
    <source>
        <dbReference type="ARBA" id="ARBA00022490"/>
    </source>
</evidence>
<comment type="subcellular location">
    <subcellularLocation>
        <location evidence="2">Cytoplasm</location>
    </subcellularLocation>
    <subcellularLocation>
        <location evidence="1">Membrane</location>
    </subcellularLocation>
</comment>
<evidence type="ECO:0000256" key="1">
    <source>
        <dbReference type="ARBA" id="ARBA00004370"/>
    </source>
</evidence>
<organism evidence="10 11">
    <name type="scientific">Cotesia typhae</name>
    <dbReference type="NCBI Taxonomy" id="2053667"/>
    <lineage>
        <taxon>Eukaryota</taxon>
        <taxon>Metazoa</taxon>
        <taxon>Ecdysozoa</taxon>
        <taxon>Arthropoda</taxon>
        <taxon>Hexapoda</taxon>
        <taxon>Insecta</taxon>
        <taxon>Pterygota</taxon>
        <taxon>Neoptera</taxon>
        <taxon>Endopterygota</taxon>
        <taxon>Hymenoptera</taxon>
        <taxon>Apocrita</taxon>
        <taxon>Ichneumonoidea</taxon>
        <taxon>Braconidae</taxon>
        <taxon>Microgastrinae</taxon>
        <taxon>Cotesia</taxon>
    </lineage>
</organism>
<name>A0A8J5QTE7_9HYME</name>
<dbReference type="OrthoDB" id="10263206at2759"/>
<dbReference type="PANTHER" id="PTHR22957:SF27">
    <property type="entry name" value="TBC1 DOMAIN FAMILY MEMBER 13"/>
    <property type="match status" value="1"/>
</dbReference>
<dbReference type="EMBL" id="JAAOIC020000006">
    <property type="protein sequence ID" value="KAG8041900.1"/>
    <property type="molecule type" value="Genomic_DNA"/>
</dbReference>
<feature type="domain" description="Rab-GAP TBC" evidence="9">
    <location>
        <begin position="34"/>
        <end position="337"/>
    </location>
</feature>
<gene>
    <name evidence="10" type="ORF">G9C98_007204</name>
</gene>
<dbReference type="SMART" id="SM00164">
    <property type="entry name" value="TBC"/>
    <property type="match status" value="1"/>
</dbReference>
<comment type="function">
    <text evidence="6">Acts as a GTPase-activating protein for RAB35. Together with RAB35 may be involved in regulation of insulin-induced glucose transporter SLC2A4/GLUT4 translocation to the plasma membrane in adipocytes.</text>
</comment>
<dbReference type="GO" id="GO:0016020">
    <property type="term" value="C:membrane"/>
    <property type="evidence" value="ECO:0007669"/>
    <property type="project" value="UniProtKB-SubCell"/>
</dbReference>
<comment type="subunit">
    <text evidence="7">Interacts with RAB1A and RAB10; in a GTP-dependent manner.</text>
</comment>
<evidence type="ECO:0000313" key="11">
    <source>
        <dbReference type="Proteomes" id="UP000729913"/>
    </source>
</evidence>
<evidence type="ECO:0000256" key="2">
    <source>
        <dbReference type="ARBA" id="ARBA00004496"/>
    </source>
</evidence>
<dbReference type="InterPro" id="IPR000195">
    <property type="entry name" value="Rab-GAP-TBC_dom"/>
</dbReference>
<dbReference type="Pfam" id="PF00566">
    <property type="entry name" value="RabGAP-TBC"/>
    <property type="match status" value="1"/>
</dbReference>
<dbReference type="GO" id="GO:0005096">
    <property type="term" value="F:GTPase activator activity"/>
    <property type="evidence" value="ECO:0007669"/>
    <property type="project" value="UniProtKB-KW"/>
</dbReference>
<dbReference type="PANTHER" id="PTHR22957">
    <property type="entry name" value="TBC1 DOMAIN FAMILY MEMBER GTPASE-ACTIVATING PROTEIN"/>
    <property type="match status" value="1"/>
</dbReference>
<dbReference type="AlphaFoldDB" id="A0A8J5QTE7"/>
<dbReference type="FunFam" id="1.10.8.270:FF:000019">
    <property type="entry name" value="TBC1 domain family member 13"/>
    <property type="match status" value="1"/>
</dbReference>
<evidence type="ECO:0000256" key="5">
    <source>
        <dbReference type="ARBA" id="ARBA00023136"/>
    </source>
</evidence>
<keyword evidence="4" id="KW-0963">Cytoplasm</keyword>
<protein>
    <recommendedName>
        <fullName evidence="8">TBC1 domain family member 13</fullName>
    </recommendedName>
</protein>
<reference evidence="10" key="2">
    <citation type="submission" date="2021-04" db="EMBL/GenBank/DDBJ databases">
        <title>Genome-wide patterns of bracovirus chromosomal integration into multiple host tissues during parasitism.</title>
        <authorList>
            <person name="Chebbi M.A.C."/>
        </authorList>
    </citation>
    <scope>NUCLEOTIDE SEQUENCE</scope>
    <source>
        <tissue evidence="10">Whole body</tissue>
    </source>
</reference>
<evidence type="ECO:0000256" key="6">
    <source>
        <dbReference type="ARBA" id="ARBA00059763"/>
    </source>
</evidence>
<dbReference type="GO" id="GO:0006886">
    <property type="term" value="P:intracellular protein transport"/>
    <property type="evidence" value="ECO:0007669"/>
    <property type="project" value="TreeGrafter"/>
</dbReference>
<keyword evidence="3" id="KW-0343">GTPase activation</keyword>
<comment type="caution">
    <text evidence="10">The sequence shown here is derived from an EMBL/GenBank/DDBJ whole genome shotgun (WGS) entry which is preliminary data.</text>
</comment>
<keyword evidence="11" id="KW-1185">Reference proteome</keyword>
<evidence type="ECO:0000256" key="3">
    <source>
        <dbReference type="ARBA" id="ARBA00022468"/>
    </source>
</evidence>
<dbReference type="PROSITE" id="PS50086">
    <property type="entry name" value="TBC_RABGAP"/>
    <property type="match status" value="1"/>
</dbReference>
<accession>A0A8J5QTE7</accession>
<dbReference type="Proteomes" id="UP000729913">
    <property type="component" value="Unassembled WGS sequence"/>
</dbReference>
<keyword evidence="5" id="KW-0472">Membrane</keyword>
<proteinExistence type="predicted"/>
<evidence type="ECO:0000313" key="10">
    <source>
        <dbReference type="EMBL" id="KAG8041900.1"/>
    </source>
</evidence>
<reference evidence="10" key="1">
    <citation type="submission" date="2020-03" db="EMBL/GenBank/DDBJ databases">
        <authorList>
            <person name="Chebbi M.A."/>
            <person name="Drezen J.M."/>
        </authorList>
    </citation>
    <scope>NUCLEOTIDE SEQUENCE</scope>
    <source>
        <tissue evidence="10">Whole body</tissue>
    </source>
</reference>